<protein>
    <submittedName>
        <fullName evidence="2">Uncharacterized protein</fullName>
    </submittedName>
</protein>
<feature type="region of interest" description="Disordered" evidence="1">
    <location>
        <begin position="1"/>
        <end position="263"/>
    </location>
</feature>
<feature type="compositionally biased region" description="Low complexity" evidence="1">
    <location>
        <begin position="34"/>
        <end position="51"/>
    </location>
</feature>
<name>A0A0E0K193_ORYPU</name>
<feature type="compositionally biased region" description="Low complexity" evidence="1">
    <location>
        <begin position="217"/>
        <end position="227"/>
    </location>
</feature>
<dbReference type="EnsemblPlants" id="OPUNC02G18820.1">
    <property type="protein sequence ID" value="OPUNC02G18820.1"/>
    <property type="gene ID" value="OPUNC02G18820"/>
</dbReference>
<feature type="compositionally biased region" description="Polar residues" evidence="1">
    <location>
        <begin position="194"/>
        <end position="203"/>
    </location>
</feature>
<sequence length="432" mass="43852">MRRRSSGSPPSSPPAAQLSGGVCRGGSSQPPAIRSAGSGSRSGARPSRLSGYGAAEREVAVLSSPRPRRSRPTAGRVDKKMRRFVGTKVNQFEALIDAADSHDDDDDDVAPGAGSLGADDITAARSTPSPRPAHASSRAPVARSKDDTHAMSPNLSPAAEPYTPVSSRAAPVSRSPRTVRGPAITPAGVRHQGFPTQWPTPAESSPPLHGSGGGRGVPRAHGGSASPQGGGAGAGAGGGRSVPDPHGGSARSQHGGGSGPGAGGGARRVVYPWNVPVPQAFPLARCSICGAVALRYSFCCSRILCGTCGCQCEPPAVVVLPPPALIGSVYQLVIHQPTVLQGALDALVAGDVVADAAFGAAGDEHHRLLRLVVLAISGVQSSINRTCATSTTCMLISTSRGRQSPPPHGSLHRARTRVDTRVAGVAENARDI</sequence>
<organism evidence="2">
    <name type="scientific">Oryza punctata</name>
    <name type="common">Red rice</name>
    <dbReference type="NCBI Taxonomy" id="4537"/>
    <lineage>
        <taxon>Eukaryota</taxon>
        <taxon>Viridiplantae</taxon>
        <taxon>Streptophyta</taxon>
        <taxon>Embryophyta</taxon>
        <taxon>Tracheophyta</taxon>
        <taxon>Spermatophyta</taxon>
        <taxon>Magnoliopsida</taxon>
        <taxon>Liliopsida</taxon>
        <taxon>Poales</taxon>
        <taxon>Poaceae</taxon>
        <taxon>BOP clade</taxon>
        <taxon>Oryzoideae</taxon>
        <taxon>Oryzeae</taxon>
        <taxon>Oryzinae</taxon>
        <taxon>Oryza</taxon>
    </lineage>
</organism>
<reference evidence="2" key="2">
    <citation type="submission" date="2018-05" db="EMBL/GenBank/DDBJ databases">
        <title>OpunRS2 (Oryza punctata Reference Sequence Version 2).</title>
        <authorList>
            <person name="Zhang J."/>
            <person name="Kudrna D."/>
            <person name="Lee S."/>
            <person name="Talag J."/>
            <person name="Welchert J."/>
            <person name="Wing R.A."/>
        </authorList>
    </citation>
    <scope>NUCLEOTIDE SEQUENCE [LARGE SCALE GENOMIC DNA]</scope>
</reference>
<evidence type="ECO:0000313" key="2">
    <source>
        <dbReference type="EnsemblPlants" id="OPUNC02G18820.1"/>
    </source>
</evidence>
<feature type="compositionally biased region" description="Gly residues" evidence="1">
    <location>
        <begin position="228"/>
        <end position="240"/>
    </location>
</feature>
<evidence type="ECO:0000256" key="1">
    <source>
        <dbReference type="SAM" id="MobiDB-lite"/>
    </source>
</evidence>
<dbReference type="Gramene" id="OPUNC02G18820.1">
    <property type="protein sequence ID" value="OPUNC02G18820.1"/>
    <property type="gene ID" value="OPUNC02G18820"/>
</dbReference>
<accession>A0A0E0K193</accession>
<feature type="compositionally biased region" description="Gly residues" evidence="1">
    <location>
        <begin position="254"/>
        <end position="263"/>
    </location>
</feature>
<dbReference type="HOGENOM" id="CLU_635209_0_0_1"/>
<dbReference type="AlphaFoldDB" id="A0A0E0K193"/>
<reference evidence="2" key="1">
    <citation type="submission" date="2015-04" db="UniProtKB">
        <authorList>
            <consortium name="EnsemblPlants"/>
        </authorList>
    </citation>
    <scope>IDENTIFICATION</scope>
</reference>
<evidence type="ECO:0000313" key="3">
    <source>
        <dbReference type="Proteomes" id="UP000026962"/>
    </source>
</evidence>
<keyword evidence="3" id="KW-1185">Reference proteome</keyword>
<feature type="compositionally biased region" description="Low complexity" evidence="1">
    <location>
        <begin position="164"/>
        <end position="176"/>
    </location>
</feature>
<proteinExistence type="predicted"/>
<dbReference type="Proteomes" id="UP000026962">
    <property type="component" value="Chromosome 2"/>
</dbReference>